<feature type="region of interest" description="Disordered" evidence="1">
    <location>
        <begin position="1"/>
        <end position="26"/>
    </location>
</feature>
<feature type="region of interest" description="Disordered" evidence="1">
    <location>
        <begin position="54"/>
        <end position="126"/>
    </location>
</feature>
<feature type="compositionally biased region" description="Basic and acidic residues" evidence="1">
    <location>
        <begin position="16"/>
        <end position="26"/>
    </location>
</feature>
<dbReference type="PANTHER" id="PTHR46620:SF1">
    <property type="entry name" value="J DOMAIN-CONTAINING PROTEIN SPF31"/>
    <property type="match status" value="1"/>
</dbReference>
<feature type="compositionally biased region" description="Basic and acidic residues" evidence="1">
    <location>
        <begin position="117"/>
        <end position="126"/>
    </location>
</feature>
<evidence type="ECO:0000313" key="2">
    <source>
        <dbReference type="EMBL" id="CAE0648316.1"/>
    </source>
</evidence>
<organism evidence="2">
    <name type="scientific">Lotharella globosa</name>
    <dbReference type="NCBI Taxonomy" id="91324"/>
    <lineage>
        <taxon>Eukaryota</taxon>
        <taxon>Sar</taxon>
        <taxon>Rhizaria</taxon>
        <taxon>Cercozoa</taxon>
        <taxon>Chlorarachniophyceae</taxon>
        <taxon>Lotharella</taxon>
    </lineage>
</organism>
<accession>A0A7S4DGR9</accession>
<feature type="compositionally biased region" description="Basic and acidic residues" evidence="1">
    <location>
        <begin position="54"/>
        <end position="96"/>
    </location>
</feature>
<feature type="compositionally biased region" description="Basic residues" evidence="1">
    <location>
        <begin position="97"/>
        <end position="111"/>
    </location>
</feature>
<dbReference type="PANTHER" id="PTHR46620">
    <property type="entry name" value="J DOMAIN-CONTAINING PROTEIN SPF31"/>
    <property type="match status" value="1"/>
</dbReference>
<dbReference type="AlphaFoldDB" id="A0A7S4DGR9"/>
<name>A0A7S4DGR9_9EUKA</name>
<sequence length="142" mass="16837">MREREKDIMAAGGPDPLKEAEKDPAFHQEVRNMVKEMMIEREWRKRQLMKAANEAEKKAHEEKKEKVDAIKAEKKKDENWQKGRDKRVGSWRDFMKGKGKGKKKKKRKQLKAFKSGQKLEQRDGDRDYIKRIKTDKVKAQAL</sequence>
<proteinExistence type="predicted"/>
<reference evidence="2" key="1">
    <citation type="submission" date="2021-01" db="EMBL/GenBank/DDBJ databases">
        <authorList>
            <person name="Corre E."/>
            <person name="Pelletier E."/>
            <person name="Niang G."/>
            <person name="Scheremetjew M."/>
            <person name="Finn R."/>
            <person name="Kale V."/>
            <person name="Holt S."/>
            <person name="Cochrane G."/>
            <person name="Meng A."/>
            <person name="Brown T."/>
            <person name="Cohen L."/>
        </authorList>
    </citation>
    <scope>NUCLEOTIDE SEQUENCE</scope>
    <source>
        <strain evidence="2">CCCM811</strain>
    </source>
</reference>
<protein>
    <submittedName>
        <fullName evidence="2">Uncharacterized protein</fullName>
    </submittedName>
</protein>
<dbReference type="EMBL" id="HBIV01004236">
    <property type="protein sequence ID" value="CAE0648316.1"/>
    <property type="molecule type" value="Transcribed_RNA"/>
</dbReference>
<evidence type="ECO:0000256" key="1">
    <source>
        <dbReference type="SAM" id="MobiDB-lite"/>
    </source>
</evidence>
<gene>
    <name evidence="2" type="ORF">LGLO00237_LOCUS2965</name>
</gene>